<dbReference type="InterPro" id="IPR014729">
    <property type="entry name" value="Rossmann-like_a/b/a_fold"/>
</dbReference>
<evidence type="ECO:0000313" key="6">
    <source>
        <dbReference type="Proteomes" id="UP001519503"/>
    </source>
</evidence>
<evidence type="ECO:0000256" key="3">
    <source>
        <dbReference type="PIRNR" id="PIRNR005751"/>
    </source>
</evidence>
<dbReference type="SUPFAM" id="SSF52374">
    <property type="entry name" value="Nucleotidylyl transferase"/>
    <property type="match status" value="1"/>
</dbReference>
<protein>
    <recommendedName>
        <fullName evidence="3">[Citrate [pro-3S]-lyase] ligase</fullName>
        <ecNumber evidence="3">6.2.1.22</ecNumber>
    </recommendedName>
</protein>
<keyword evidence="3 5" id="KW-0436">Ligase</keyword>
<dbReference type="PANTHER" id="PTHR40599">
    <property type="entry name" value="[CITRATE [PRO-3S]-LYASE] LIGASE"/>
    <property type="match status" value="1"/>
</dbReference>
<dbReference type="GO" id="GO:0008771">
    <property type="term" value="F:[citrate (pro-3S)-lyase] ligase activity"/>
    <property type="evidence" value="ECO:0007669"/>
    <property type="project" value="UniProtKB-EC"/>
</dbReference>
<organism evidence="5 6">
    <name type="scientific">Fructobacillus parabroussonetiae</name>
    <dbReference type="NCBI Taxonomy" id="2713174"/>
    <lineage>
        <taxon>Bacteria</taxon>
        <taxon>Bacillati</taxon>
        <taxon>Bacillota</taxon>
        <taxon>Bacilli</taxon>
        <taxon>Lactobacillales</taxon>
        <taxon>Lactobacillaceae</taxon>
        <taxon>Fructobacillus</taxon>
    </lineage>
</organism>
<dbReference type="SMART" id="SM00764">
    <property type="entry name" value="Citrate_ly_lig"/>
    <property type="match status" value="1"/>
</dbReference>
<gene>
    <name evidence="5" type="primary">citC</name>
    <name evidence="5" type="ORF">G6R30_03665</name>
</gene>
<dbReference type="Pfam" id="PF08218">
    <property type="entry name" value="Citrate_ly_lig"/>
    <property type="match status" value="1"/>
</dbReference>
<keyword evidence="6" id="KW-1185">Reference proteome</keyword>
<keyword evidence="1 3" id="KW-0547">Nucleotide-binding</keyword>
<dbReference type="InterPro" id="IPR004821">
    <property type="entry name" value="Cyt_trans-like"/>
</dbReference>
<dbReference type="EC" id="6.2.1.22" evidence="3"/>
<proteinExistence type="predicted"/>
<feature type="domain" description="Citrate lyase ligase C-terminal" evidence="4">
    <location>
        <begin position="152"/>
        <end position="332"/>
    </location>
</feature>
<dbReference type="NCBIfam" id="TIGR00124">
    <property type="entry name" value="cit_ly_ligase"/>
    <property type="match status" value="1"/>
</dbReference>
<reference evidence="5 6" key="1">
    <citation type="submission" date="2020-02" db="EMBL/GenBank/DDBJ databases">
        <title>Fructobacillus sp. isolated from paper mulberry of Taiwan.</title>
        <authorList>
            <person name="Lin S.-T."/>
        </authorList>
    </citation>
    <scope>NUCLEOTIDE SEQUENCE [LARGE SCALE GENOMIC DNA]</scope>
    <source>
        <strain evidence="5 6">S1-1</strain>
    </source>
</reference>
<keyword evidence="2 3" id="KW-0067">ATP-binding</keyword>
<dbReference type="InterPro" id="IPR013166">
    <property type="entry name" value="Citrate_lyase_ligase_C"/>
</dbReference>
<name>A0ABS5R062_9LACO</name>
<comment type="caution">
    <text evidence="5">The sequence shown here is derived from an EMBL/GenBank/DDBJ whole genome shotgun (WGS) entry which is preliminary data.</text>
</comment>
<dbReference type="EMBL" id="JAAMFL010000006">
    <property type="protein sequence ID" value="MBS9337557.1"/>
    <property type="molecule type" value="Genomic_DNA"/>
</dbReference>
<dbReference type="PANTHER" id="PTHR40599:SF1">
    <property type="entry name" value="[CITRATE [PRO-3S]-LYASE] LIGASE"/>
    <property type="match status" value="1"/>
</dbReference>
<dbReference type="NCBIfam" id="TIGR00125">
    <property type="entry name" value="cyt_tran_rel"/>
    <property type="match status" value="1"/>
</dbReference>
<comment type="catalytic activity">
    <reaction evidence="3">
        <text>holo-[citrate lyase ACP] + acetate + ATP = acetyl-[citrate lyase ACP] + AMP + diphosphate</text>
        <dbReference type="Rhea" id="RHEA:23788"/>
        <dbReference type="Rhea" id="RHEA-COMP:10158"/>
        <dbReference type="Rhea" id="RHEA-COMP:13710"/>
        <dbReference type="ChEBI" id="CHEBI:30089"/>
        <dbReference type="ChEBI" id="CHEBI:30616"/>
        <dbReference type="ChEBI" id="CHEBI:33019"/>
        <dbReference type="ChEBI" id="CHEBI:82683"/>
        <dbReference type="ChEBI" id="CHEBI:137976"/>
        <dbReference type="ChEBI" id="CHEBI:456215"/>
        <dbReference type="EC" id="6.2.1.22"/>
    </reaction>
</comment>
<dbReference type="InterPro" id="IPR005216">
    <property type="entry name" value="Citrate_lyase_ligase"/>
</dbReference>
<comment type="function">
    <text evidence="3">Acetylation of prosthetic group (2-(5''-phosphoribosyl)-3'-dephosphocoenzyme-A) of the gamma subunit of citrate lyase.</text>
</comment>
<evidence type="ECO:0000259" key="4">
    <source>
        <dbReference type="SMART" id="SM00764"/>
    </source>
</evidence>
<dbReference type="Gene3D" id="3.40.50.620">
    <property type="entry name" value="HUPs"/>
    <property type="match status" value="1"/>
</dbReference>
<evidence type="ECO:0000256" key="1">
    <source>
        <dbReference type="ARBA" id="ARBA00022741"/>
    </source>
</evidence>
<dbReference type="PIRSF" id="PIRSF005751">
    <property type="entry name" value="Acet_citr_lig"/>
    <property type="match status" value="1"/>
</dbReference>
<accession>A0ABS5R062</accession>
<dbReference type="RefSeq" id="WP_213821572.1">
    <property type="nucleotide sequence ID" value="NZ_JAAMFL010000006.1"/>
</dbReference>
<evidence type="ECO:0000313" key="5">
    <source>
        <dbReference type="EMBL" id="MBS9337557.1"/>
    </source>
</evidence>
<sequence length="352" mass="39247">MVEKIRDLYLFSKASKKQWMAFLEEQGVVDFDQAEVQPIDQTLGLYDEQDQLVGTGSIAGQVIKYIAVSHAGEEHPGSRFNQIVSALESDLAEKGCFHLFVFTKATYQEAFEHIGFRTLAKTAVGLILEKGTPNIEQYRASLPKKPVDAGQTAAIVMNANPFTKGHRYLIEQAAQENDWVMVFVVNQDVSLFKTTERMAMVQKGSEDIANVVVANGGDYMVSYLLFPAYFIDDRDQAIRFQTALDAELFKQQIAEPLGLSARYIGTEPTSHTTALYNQQLKKILPPQVAVKEVPRLSQDGQAISARTVRQALKDQQLSSLADLLPETTLDFIKTNQEAIMERIAKGQQIHGN</sequence>
<dbReference type="Proteomes" id="UP001519503">
    <property type="component" value="Unassembled WGS sequence"/>
</dbReference>
<evidence type="ECO:0000256" key="2">
    <source>
        <dbReference type="ARBA" id="ARBA00022840"/>
    </source>
</evidence>